<proteinExistence type="predicted"/>
<dbReference type="Proteomes" id="UP000824469">
    <property type="component" value="Unassembled WGS sequence"/>
</dbReference>
<dbReference type="SUPFAM" id="SSF52540">
    <property type="entry name" value="P-loop containing nucleoside triphosphate hydrolases"/>
    <property type="match status" value="1"/>
</dbReference>
<organism evidence="2 3">
    <name type="scientific">Taxus chinensis</name>
    <name type="common">Chinese yew</name>
    <name type="synonym">Taxus wallichiana var. chinensis</name>
    <dbReference type="NCBI Taxonomy" id="29808"/>
    <lineage>
        <taxon>Eukaryota</taxon>
        <taxon>Viridiplantae</taxon>
        <taxon>Streptophyta</taxon>
        <taxon>Embryophyta</taxon>
        <taxon>Tracheophyta</taxon>
        <taxon>Spermatophyta</taxon>
        <taxon>Pinopsida</taxon>
        <taxon>Pinidae</taxon>
        <taxon>Conifers II</taxon>
        <taxon>Cupressales</taxon>
        <taxon>Taxaceae</taxon>
        <taxon>Taxus</taxon>
    </lineage>
</organism>
<evidence type="ECO:0008006" key="4">
    <source>
        <dbReference type="Google" id="ProtNLM"/>
    </source>
</evidence>
<dbReference type="EMBL" id="JAHRHJ020000011">
    <property type="protein sequence ID" value="KAH9295274.1"/>
    <property type="molecule type" value="Genomic_DNA"/>
</dbReference>
<evidence type="ECO:0000256" key="1">
    <source>
        <dbReference type="SAM" id="SignalP"/>
    </source>
</evidence>
<feature type="chain" id="PRO_5041214790" description="NB-ARC domain-containing protein" evidence="1">
    <location>
        <begin position="36"/>
        <end position="218"/>
    </location>
</feature>
<keyword evidence="3" id="KW-1185">Reference proteome</keyword>
<name>A0AA38CEB3_TAXCH</name>
<accession>A0AA38CEB3</accession>
<evidence type="ECO:0000313" key="3">
    <source>
        <dbReference type="Proteomes" id="UP000824469"/>
    </source>
</evidence>
<gene>
    <name evidence="2" type="ORF">KI387_038862</name>
</gene>
<comment type="caution">
    <text evidence="2">The sequence shown here is derived from an EMBL/GenBank/DDBJ whole genome shotgun (WGS) entry which is preliminary data.</text>
</comment>
<evidence type="ECO:0000313" key="2">
    <source>
        <dbReference type="EMBL" id="KAH9295274.1"/>
    </source>
</evidence>
<sequence length="218" mass="24249">MGSMVLSSVKAIAQTHWIFLGLSVVAFALETCVKATPNVSERIELLEEIVLLAKDLNEFKRAMPEETEKLLKAIHVIFEGAVMCCDYIEKGQLSSPHEVKKGWYGMLKVFKCLHVVSMATFYFGWKLCVVNNLLTVIFTTQKTVGIERQVAEVKKLLDMEGSEAVIAVVLCGFGGVGKSTSAAFVIQKLNWNSASFEFCRVMIDEKTPISFLILEEAK</sequence>
<feature type="signal peptide" evidence="1">
    <location>
        <begin position="1"/>
        <end position="35"/>
    </location>
</feature>
<dbReference type="Gene3D" id="3.40.50.300">
    <property type="entry name" value="P-loop containing nucleotide triphosphate hydrolases"/>
    <property type="match status" value="1"/>
</dbReference>
<reference evidence="2 3" key="1">
    <citation type="journal article" date="2021" name="Nat. Plants">
        <title>The Taxus genome provides insights into paclitaxel biosynthesis.</title>
        <authorList>
            <person name="Xiong X."/>
            <person name="Gou J."/>
            <person name="Liao Q."/>
            <person name="Li Y."/>
            <person name="Zhou Q."/>
            <person name="Bi G."/>
            <person name="Li C."/>
            <person name="Du R."/>
            <person name="Wang X."/>
            <person name="Sun T."/>
            <person name="Guo L."/>
            <person name="Liang H."/>
            <person name="Lu P."/>
            <person name="Wu Y."/>
            <person name="Zhang Z."/>
            <person name="Ro D.K."/>
            <person name="Shang Y."/>
            <person name="Huang S."/>
            <person name="Yan J."/>
        </authorList>
    </citation>
    <scope>NUCLEOTIDE SEQUENCE [LARGE SCALE GENOMIC DNA]</scope>
    <source>
        <strain evidence="2">Ta-2019</strain>
    </source>
</reference>
<keyword evidence="1" id="KW-0732">Signal</keyword>
<dbReference type="InterPro" id="IPR027417">
    <property type="entry name" value="P-loop_NTPase"/>
</dbReference>
<protein>
    <recommendedName>
        <fullName evidence="4">NB-ARC domain-containing protein</fullName>
    </recommendedName>
</protein>
<dbReference type="AlphaFoldDB" id="A0AA38CEB3"/>